<protein>
    <submittedName>
        <fullName evidence="2">Uncharacterized protein</fullName>
    </submittedName>
</protein>
<keyword evidence="3" id="KW-1185">Reference proteome</keyword>
<feature type="transmembrane region" description="Helical" evidence="1">
    <location>
        <begin position="28"/>
        <end position="47"/>
    </location>
</feature>
<evidence type="ECO:0000313" key="2">
    <source>
        <dbReference type="EMBL" id="PPQ64029.1"/>
    </source>
</evidence>
<dbReference type="AlphaFoldDB" id="A0A409VCR8"/>
<organism evidence="2 3">
    <name type="scientific">Panaeolus cyanescens</name>
    <dbReference type="NCBI Taxonomy" id="181874"/>
    <lineage>
        <taxon>Eukaryota</taxon>
        <taxon>Fungi</taxon>
        <taxon>Dikarya</taxon>
        <taxon>Basidiomycota</taxon>
        <taxon>Agaricomycotina</taxon>
        <taxon>Agaricomycetes</taxon>
        <taxon>Agaricomycetidae</taxon>
        <taxon>Agaricales</taxon>
        <taxon>Agaricineae</taxon>
        <taxon>Galeropsidaceae</taxon>
        <taxon>Panaeolus</taxon>
    </lineage>
</organism>
<evidence type="ECO:0000256" key="1">
    <source>
        <dbReference type="SAM" id="Phobius"/>
    </source>
</evidence>
<dbReference type="EMBL" id="NHTK01006100">
    <property type="protein sequence ID" value="PPQ64029.1"/>
    <property type="molecule type" value="Genomic_DNA"/>
</dbReference>
<keyword evidence="1" id="KW-0812">Transmembrane</keyword>
<name>A0A409VCR8_9AGAR</name>
<dbReference type="PANTHER" id="PTHR28254">
    <property type="entry name" value="CYTOCHROME B-C1 COMPLEX SUBUNIT 10"/>
    <property type="match status" value="1"/>
</dbReference>
<accession>A0A409VCR8</accession>
<dbReference type="GO" id="GO:0005739">
    <property type="term" value="C:mitochondrion"/>
    <property type="evidence" value="ECO:0007669"/>
    <property type="project" value="GOC"/>
</dbReference>
<dbReference type="Pfam" id="PF09796">
    <property type="entry name" value="QCR10"/>
    <property type="match status" value="1"/>
</dbReference>
<comment type="caution">
    <text evidence="2">The sequence shown here is derived from an EMBL/GenBank/DDBJ whole genome shotgun (WGS) entry which is preliminary data.</text>
</comment>
<dbReference type="PANTHER" id="PTHR28254:SF1">
    <property type="entry name" value="CYTOCHROME B-C1 COMPLEX SUBUNIT 10, MITOCHONDRIAL"/>
    <property type="match status" value="1"/>
</dbReference>
<dbReference type="Proteomes" id="UP000284842">
    <property type="component" value="Unassembled WGS sequence"/>
</dbReference>
<gene>
    <name evidence="2" type="ORF">CVT24_009403</name>
</gene>
<dbReference type="InterPro" id="IPR019182">
    <property type="entry name" value="Cytochrome_b-c1_su10_fun"/>
</dbReference>
<dbReference type="OrthoDB" id="2391627at2759"/>
<sequence>MARLALHVQTPVAATLNAAKRWAPSLGIWGVSAGTGALLLLSVTPLVRREVLEKVPLLGSYYEDKTPASDKPF</sequence>
<dbReference type="GO" id="GO:0006122">
    <property type="term" value="P:mitochondrial electron transport, ubiquinol to cytochrome c"/>
    <property type="evidence" value="ECO:0007669"/>
    <property type="project" value="InterPro"/>
</dbReference>
<reference evidence="2 3" key="1">
    <citation type="journal article" date="2018" name="Evol. Lett.">
        <title>Horizontal gene cluster transfer increased hallucinogenic mushroom diversity.</title>
        <authorList>
            <person name="Reynolds H.T."/>
            <person name="Vijayakumar V."/>
            <person name="Gluck-Thaler E."/>
            <person name="Korotkin H.B."/>
            <person name="Matheny P.B."/>
            <person name="Slot J.C."/>
        </authorList>
    </citation>
    <scope>NUCLEOTIDE SEQUENCE [LARGE SCALE GENOMIC DNA]</scope>
    <source>
        <strain evidence="2 3">2629</strain>
    </source>
</reference>
<keyword evidence="1" id="KW-0472">Membrane</keyword>
<dbReference type="InParanoid" id="A0A409VCR8"/>
<keyword evidence="1" id="KW-1133">Transmembrane helix</keyword>
<dbReference type="STRING" id="181874.A0A409VCR8"/>
<evidence type="ECO:0000313" key="3">
    <source>
        <dbReference type="Proteomes" id="UP000284842"/>
    </source>
</evidence>
<proteinExistence type="predicted"/>